<sequence length="344" mass="36443">MPRSRSLARRTLTGVLALAVPVSLLAACGSDAEGDAAAAPSSSEESGAFPVTIEHAYGATEIPEEPIRVVSLGYTEQDAILAFDVVPVAVRYAFGPEDDVFFPWADEAAGDAGIAGAGEVEILPRNEVDPEAVAALDPDLIMAVTAGLTEDEYETFSQIAPTVVQPAEYTAFGTPWQEQTRVTGQALGQPERAEERIADVEAQIEQVRADHPEFAGKTVTLSGPAYEGEYPFHTSADTRTQFFLDLGMTVDPALDAVADSEFYGTVSREEARMLEADLIVFQSGSDAERAGIEGDPVLSGLQTVTDGRVVFAEGADYDALQFASALSLPYLLESFVPELSAALG</sequence>
<evidence type="ECO:0000256" key="1">
    <source>
        <dbReference type="ARBA" id="ARBA00004196"/>
    </source>
</evidence>
<evidence type="ECO:0000256" key="4">
    <source>
        <dbReference type="ARBA" id="ARBA00022729"/>
    </source>
</evidence>
<evidence type="ECO:0000259" key="6">
    <source>
        <dbReference type="PROSITE" id="PS50983"/>
    </source>
</evidence>
<name>A0A562INV9_9ACTN</name>
<feature type="domain" description="Fe/B12 periplasmic-binding" evidence="6">
    <location>
        <begin position="68"/>
        <end position="343"/>
    </location>
</feature>
<dbReference type="PROSITE" id="PS50983">
    <property type="entry name" value="FE_B12_PBP"/>
    <property type="match status" value="1"/>
</dbReference>
<dbReference type="EMBL" id="VLKF01000001">
    <property type="protein sequence ID" value="TWH72570.1"/>
    <property type="molecule type" value="Genomic_DNA"/>
</dbReference>
<dbReference type="AlphaFoldDB" id="A0A562INV9"/>
<dbReference type="Proteomes" id="UP000321490">
    <property type="component" value="Unassembled WGS sequence"/>
</dbReference>
<dbReference type="Gene3D" id="3.40.50.1980">
    <property type="entry name" value="Nitrogenase molybdenum iron protein domain"/>
    <property type="match status" value="2"/>
</dbReference>
<dbReference type="InterPro" id="IPR002491">
    <property type="entry name" value="ABC_transptr_periplasmic_BD"/>
</dbReference>
<organism evidence="7 8">
    <name type="scientific">Modestobacter roseus</name>
    <dbReference type="NCBI Taxonomy" id="1181884"/>
    <lineage>
        <taxon>Bacteria</taxon>
        <taxon>Bacillati</taxon>
        <taxon>Actinomycetota</taxon>
        <taxon>Actinomycetes</taxon>
        <taxon>Geodermatophilales</taxon>
        <taxon>Geodermatophilaceae</taxon>
        <taxon>Modestobacter</taxon>
    </lineage>
</organism>
<protein>
    <submittedName>
        <fullName evidence="7">Iron complex transport system substrate-binding protein</fullName>
    </submittedName>
</protein>
<dbReference type="GO" id="GO:0030288">
    <property type="term" value="C:outer membrane-bounded periplasmic space"/>
    <property type="evidence" value="ECO:0007669"/>
    <property type="project" value="TreeGrafter"/>
</dbReference>
<comment type="subcellular location">
    <subcellularLocation>
        <location evidence="1">Cell envelope</location>
    </subcellularLocation>
</comment>
<dbReference type="SUPFAM" id="SSF53807">
    <property type="entry name" value="Helical backbone' metal receptor"/>
    <property type="match status" value="1"/>
</dbReference>
<evidence type="ECO:0000256" key="2">
    <source>
        <dbReference type="ARBA" id="ARBA00008814"/>
    </source>
</evidence>
<dbReference type="PANTHER" id="PTHR30532">
    <property type="entry name" value="IRON III DICITRATE-BINDING PERIPLASMIC PROTEIN"/>
    <property type="match status" value="1"/>
</dbReference>
<keyword evidence="3" id="KW-0813">Transport</keyword>
<feature type="chain" id="PRO_5022143181" evidence="5">
    <location>
        <begin position="27"/>
        <end position="344"/>
    </location>
</feature>
<keyword evidence="8" id="KW-1185">Reference proteome</keyword>
<dbReference type="RefSeq" id="WP_153361864.1">
    <property type="nucleotide sequence ID" value="NZ_ML762519.1"/>
</dbReference>
<evidence type="ECO:0000256" key="5">
    <source>
        <dbReference type="SAM" id="SignalP"/>
    </source>
</evidence>
<evidence type="ECO:0000313" key="8">
    <source>
        <dbReference type="Proteomes" id="UP000321490"/>
    </source>
</evidence>
<comment type="similarity">
    <text evidence="2">Belongs to the bacterial solute-binding protein 8 family.</text>
</comment>
<evidence type="ECO:0000313" key="7">
    <source>
        <dbReference type="EMBL" id="TWH72570.1"/>
    </source>
</evidence>
<accession>A0A562INV9</accession>
<dbReference type="InterPro" id="IPR051313">
    <property type="entry name" value="Bact_iron-sidero_bind"/>
</dbReference>
<proteinExistence type="inferred from homology"/>
<dbReference type="Pfam" id="PF01497">
    <property type="entry name" value="Peripla_BP_2"/>
    <property type="match status" value="1"/>
</dbReference>
<comment type="caution">
    <text evidence="7">The sequence shown here is derived from an EMBL/GenBank/DDBJ whole genome shotgun (WGS) entry which is preliminary data.</text>
</comment>
<dbReference type="GO" id="GO:1901678">
    <property type="term" value="P:iron coordination entity transport"/>
    <property type="evidence" value="ECO:0007669"/>
    <property type="project" value="UniProtKB-ARBA"/>
</dbReference>
<dbReference type="PROSITE" id="PS51257">
    <property type="entry name" value="PROKAR_LIPOPROTEIN"/>
    <property type="match status" value="1"/>
</dbReference>
<gene>
    <name evidence="7" type="ORF">JD78_01086</name>
</gene>
<evidence type="ECO:0000256" key="3">
    <source>
        <dbReference type="ARBA" id="ARBA00022448"/>
    </source>
</evidence>
<feature type="signal peptide" evidence="5">
    <location>
        <begin position="1"/>
        <end position="26"/>
    </location>
</feature>
<keyword evidence="4 5" id="KW-0732">Signal</keyword>
<reference evidence="7 8" key="1">
    <citation type="submission" date="2019-07" db="EMBL/GenBank/DDBJ databases">
        <title>R&amp;d 2014.</title>
        <authorList>
            <person name="Klenk H.-P."/>
        </authorList>
    </citation>
    <scope>NUCLEOTIDE SEQUENCE [LARGE SCALE GENOMIC DNA]</scope>
    <source>
        <strain evidence="7 8">DSM 45764</strain>
    </source>
</reference>
<dbReference type="PANTHER" id="PTHR30532:SF24">
    <property type="entry name" value="FERRIC ENTEROBACTIN-BINDING PERIPLASMIC PROTEIN FEPB"/>
    <property type="match status" value="1"/>
</dbReference>
<dbReference type="OrthoDB" id="1846031at2"/>